<keyword evidence="1" id="KW-0812">Transmembrane</keyword>
<gene>
    <name evidence="2" type="ORF">ESP70_010520</name>
</gene>
<comment type="caution">
    <text evidence="2">The sequence shown here is derived from an EMBL/GenBank/DDBJ whole genome shotgun (WGS) entry which is preliminary data.</text>
</comment>
<evidence type="ECO:0000256" key="1">
    <source>
        <dbReference type="SAM" id="Phobius"/>
    </source>
</evidence>
<dbReference type="RefSeq" id="WP_149689217.1">
    <property type="nucleotide sequence ID" value="NZ_SDPQ02000002.1"/>
</dbReference>
<organism evidence="2 3">
    <name type="scientific">Aeromicrobium ginsengisoli</name>
    <dbReference type="NCBI Taxonomy" id="363867"/>
    <lineage>
        <taxon>Bacteria</taxon>
        <taxon>Bacillati</taxon>
        <taxon>Actinomycetota</taxon>
        <taxon>Actinomycetes</taxon>
        <taxon>Propionibacteriales</taxon>
        <taxon>Nocardioidaceae</taxon>
        <taxon>Aeromicrobium</taxon>
    </lineage>
</organism>
<keyword evidence="3" id="KW-1185">Reference proteome</keyword>
<evidence type="ECO:0000313" key="3">
    <source>
        <dbReference type="Proteomes" id="UP000380867"/>
    </source>
</evidence>
<dbReference type="InterPro" id="IPR006311">
    <property type="entry name" value="TAT_signal"/>
</dbReference>
<name>A0A5M4FER9_9ACTN</name>
<dbReference type="OrthoDB" id="5188560at2"/>
<dbReference type="Proteomes" id="UP000380867">
    <property type="component" value="Unassembled WGS sequence"/>
</dbReference>
<keyword evidence="1" id="KW-1133">Transmembrane helix</keyword>
<feature type="transmembrane region" description="Helical" evidence="1">
    <location>
        <begin position="15"/>
        <end position="41"/>
    </location>
</feature>
<keyword evidence="1" id="KW-0472">Membrane</keyword>
<accession>A0A5M4FER9</accession>
<sequence length="272" mass="28935">MATQETSTEWSRRRLLAMLAGVVAFALLVIGGLAYAVVAAFSPDHATASNGSPDTHWTAGPDGVRGDAYRDALAAKPMLEANEDDMKPVAPALDTPRRMLIGPSTKTGPVDVPSGFAHTPEGAVAQLAAIEIAALTPMSVQYARDVHNAWAMDGAEFDTWEIAQSIQSFHASAGTVDGDGAVSVTTTPVGAQIKGTDGPDWVLACVQLDVTATVVEQTRFGFGHCERMQWTGDRWRIAAGKPPAQAPSTWPGSQRSLDAGWRLWVEEDDHDE</sequence>
<dbReference type="PROSITE" id="PS51318">
    <property type="entry name" value="TAT"/>
    <property type="match status" value="1"/>
</dbReference>
<evidence type="ECO:0000313" key="2">
    <source>
        <dbReference type="EMBL" id="KAA1397772.1"/>
    </source>
</evidence>
<dbReference type="EMBL" id="SDPQ02000002">
    <property type="protein sequence ID" value="KAA1397772.1"/>
    <property type="molecule type" value="Genomic_DNA"/>
</dbReference>
<reference evidence="2" key="1">
    <citation type="submission" date="2019-09" db="EMBL/GenBank/DDBJ databases">
        <authorList>
            <person name="Li J."/>
        </authorList>
    </citation>
    <scope>NUCLEOTIDE SEQUENCE [LARGE SCALE GENOMIC DNA]</scope>
    <source>
        <strain evidence="2">JCM 14732</strain>
    </source>
</reference>
<protein>
    <submittedName>
        <fullName evidence="2">Uncharacterized protein</fullName>
    </submittedName>
</protein>
<dbReference type="AlphaFoldDB" id="A0A5M4FER9"/>
<proteinExistence type="predicted"/>